<feature type="domain" description="Phosphatidic acid phosphatase type 2/haloperoxidase" evidence="2">
    <location>
        <begin position="59"/>
        <end position="166"/>
    </location>
</feature>
<dbReference type="Proteomes" id="UP001202674">
    <property type="component" value="Unassembled WGS sequence"/>
</dbReference>
<dbReference type="Gene3D" id="1.20.144.10">
    <property type="entry name" value="Phosphatidic acid phosphatase type 2/haloperoxidase"/>
    <property type="match status" value="1"/>
</dbReference>
<dbReference type="EMBL" id="JAKRVY010000006">
    <property type="protein sequence ID" value="MCL9814194.1"/>
    <property type="molecule type" value="Genomic_DNA"/>
</dbReference>
<dbReference type="InterPro" id="IPR000326">
    <property type="entry name" value="PAP2/HPO"/>
</dbReference>
<dbReference type="PANTHER" id="PTHR14969:SF13">
    <property type="entry name" value="AT30094P"/>
    <property type="match status" value="1"/>
</dbReference>
<feature type="transmembrane region" description="Helical" evidence="1">
    <location>
        <begin position="60"/>
        <end position="81"/>
    </location>
</feature>
<sequence length="317" mass="33553">MSLYTVLWDEASNELAREAVGPTAPAFDLITHLGDGALLVVLGVLIYWFGAPDNRRDRAFVIAVGIAALALSAGLKGIFQIPRPELAFSPEAYPGYTFPSAHAMGAAAFYGALAVTMEWGRRRIRYVLAGGIIGLIALSRVVMGVHYVGDVLVGVALGLALVAVGIWLAREGVFDPGPTFVLAAGIAVGALLLGSRQFVSLTLGASLGGTIGWYYVRDRRTTDTGAAVLAIGVLALVGILLLRVISEFLGISVPSIAFSPLVIGIEIIGFTLLTAVTLVLPAFAIRIEDRPTVQRLQRALPFRGRRFEAEDTPLGDD</sequence>
<dbReference type="AlphaFoldDB" id="A0AAE3FRV6"/>
<keyword evidence="4" id="KW-1185">Reference proteome</keyword>
<dbReference type="Pfam" id="PF01569">
    <property type="entry name" value="PAP2"/>
    <property type="match status" value="1"/>
</dbReference>
<organism evidence="3 4">
    <name type="scientific">Natranaeroarchaeum aerophilus</name>
    <dbReference type="NCBI Taxonomy" id="2917711"/>
    <lineage>
        <taxon>Archaea</taxon>
        <taxon>Methanobacteriati</taxon>
        <taxon>Methanobacteriota</taxon>
        <taxon>Stenosarchaea group</taxon>
        <taxon>Halobacteria</taxon>
        <taxon>Halobacteriales</taxon>
        <taxon>Natronoarchaeaceae</taxon>
        <taxon>Natranaeroarchaeum</taxon>
    </lineage>
</organism>
<dbReference type="SUPFAM" id="SSF48317">
    <property type="entry name" value="Acid phosphatase/Vanadium-dependent haloperoxidase"/>
    <property type="match status" value="1"/>
</dbReference>
<name>A0AAE3FRV6_9EURY</name>
<feature type="transmembrane region" description="Helical" evidence="1">
    <location>
        <begin position="126"/>
        <end position="145"/>
    </location>
</feature>
<evidence type="ECO:0000259" key="2">
    <source>
        <dbReference type="SMART" id="SM00014"/>
    </source>
</evidence>
<keyword evidence="1" id="KW-0812">Transmembrane</keyword>
<gene>
    <name evidence="3" type="ORF">AArcSt11_11075</name>
</gene>
<keyword evidence="1" id="KW-0472">Membrane</keyword>
<reference evidence="3 4" key="1">
    <citation type="journal article" date="2022" name="Syst. Appl. Microbiol.">
        <title>Natronocalculus amylovorans gen. nov., sp. nov., and Natranaeroarchaeum aerophilus sp. nov., dominant culturable amylolytic natronoarchaea from hypersaline soda lakes in southwestern Siberia.</title>
        <authorList>
            <person name="Sorokin D.Y."/>
            <person name="Elcheninov A.G."/>
            <person name="Khizhniak T.V."/>
            <person name="Koenen M."/>
            <person name="Bale N.J."/>
            <person name="Damste J.S.S."/>
            <person name="Kublanov I.V."/>
        </authorList>
    </citation>
    <scope>NUCLEOTIDE SEQUENCE [LARGE SCALE GENOMIC DNA]</scope>
    <source>
        <strain evidence="3 4">AArc-St1-1</strain>
    </source>
</reference>
<feature type="transmembrane region" description="Helical" evidence="1">
    <location>
        <begin position="199"/>
        <end position="216"/>
    </location>
</feature>
<feature type="transmembrane region" description="Helical" evidence="1">
    <location>
        <begin position="228"/>
        <end position="245"/>
    </location>
</feature>
<dbReference type="SMART" id="SM00014">
    <property type="entry name" value="acidPPc"/>
    <property type="match status" value="1"/>
</dbReference>
<feature type="transmembrane region" description="Helical" evidence="1">
    <location>
        <begin position="257"/>
        <end position="285"/>
    </location>
</feature>
<keyword evidence="1" id="KW-1133">Transmembrane helix</keyword>
<dbReference type="RefSeq" id="WP_250597083.1">
    <property type="nucleotide sequence ID" value="NZ_JAKRVY010000006.1"/>
</dbReference>
<dbReference type="PANTHER" id="PTHR14969">
    <property type="entry name" value="SPHINGOSINE-1-PHOSPHATE PHOSPHOHYDROLASE"/>
    <property type="match status" value="1"/>
</dbReference>
<dbReference type="InterPro" id="IPR036938">
    <property type="entry name" value="PAP2/HPO_sf"/>
</dbReference>
<comment type="caution">
    <text evidence="3">The sequence shown here is derived from an EMBL/GenBank/DDBJ whole genome shotgun (WGS) entry which is preliminary data.</text>
</comment>
<accession>A0AAE3FRV6</accession>
<evidence type="ECO:0000313" key="3">
    <source>
        <dbReference type="EMBL" id="MCL9814194.1"/>
    </source>
</evidence>
<feature type="transmembrane region" description="Helical" evidence="1">
    <location>
        <begin position="176"/>
        <end position="193"/>
    </location>
</feature>
<proteinExistence type="predicted"/>
<feature type="transmembrane region" description="Helical" evidence="1">
    <location>
        <begin position="151"/>
        <end position="169"/>
    </location>
</feature>
<dbReference type="CDD" id="cd03392">
    <property type="entry name" value="PAP2_like_2"/>
    <property type="match status" value="1"/>
</dbReference>
<protein>
    <submittedName>
        <fullName evidence="3">Phosphatase PAP2 family protein</fullName>
    </submittedName>
</protein>
<feature type="transmembrane region" description="Helical" evidence="1">
    <location>
        <begin position="101"/>
        <end position="119"/>
    </location>
</feature>
<feature type="transmembrane region" description="Helical" evidence="1">
    <location>
        <begin position="29"/>
        <end position="48"/>
    </location>
</feature>
<evidence type="ECO:0000313" key="4">
    <source>
        <dbReference type="Proteomes" id="UP001202674"/>
    </source>
</evidence>
<evidence type="ECO:0000256" key="1">
    <source>
        <dbReference type="SAM" id="Phobius"/>
    </source>
</evidence>